<evidence type="ECO:0000313" key="3">
    <source>
        <dbReference type="EMBL" id="PLP46965.1"/>
    </source>
</evidence>
<dbReference type="InterPro" id="IPR010905">
    <property type="entry name" value="Glyco_hydro_88"/>
</dbReference>
<protein>
    <submittedName>
        <fullName evidence="3">Glycoside hydrolase 105 family protein</fullName>
    </submittedName>
    <submittedName>
        <fullName evidence="2">Glycoside hydrolase family 88 protein</fullName>
    </submittedName>
    <submittedName>
        <fullName evidence="4">Glycosyl hydrolase family protein</fullName>
        <ecNumber evidence="4">3.2.1.172</ecNumber>
    </submittedName>
</protein>
<gene>
    <name evidence="4" type="primary">yesR_2</name>
    <name evidence="3" type="ORF">CWM98_08270</name>
    <name evidence="4" type="ORF">NCTC9177_06429</name>
    <name evidence="2" type="ORF">QAB22_006465</name>
</gene>
<reference evidence="2" key="4">
    <citation type="journal article" date="2023" name="Nat. Commun.">
        <title>Genomic dissection of endemic carbapenem resistance reveals metallo-beta-lactamase dissemination through clonal, plasmid and integron transfer.</title>
        <authorList>
            <person name="Macesic N."/>
            <person name="Hawkey J."/>
            <person name="Vezina B."/>
            <person name="Wisniewski J.A."/>
            <person name="Cottingham H."/>
            <person name="Blakeway L.V."/>
            <person name="Harshegyi T."/>
            <person name="Pragastis K."/>
            <person name="Badoordeen G.Z."/>
            <person name="Dennison A."/>
            <person name="Spelman D.W."/>
            <person name="Jenney A.W.J."/>
            <person name="Peleg A.Y."/>
        </authorList>
    </citation>
    <scope>NUCLEOTIDE SEQUENCE</scope>
    <source>
        <strain evidence="2">CPO071</strain>
    </source>
</reference>
<reference evidence="3 5" key="2">
    <citation type="submission" date="2018-01" db="EMBL/GenBank/DDBJ databases">
        <title>Genomic study of Klebsiella pneumoniae.</title>
        <authorList>
            <person name="Yang Y."/>
            <person name="Bicalho R."/>
        </authorList>
    </citation>
    <scope>NUCLEOTIDE SEQUENCE [LARGE SCALE GENOMIC DNA]</scope>
    <source>
        <strain evidence="3 5">A5</strain>
    </source>
</reference>
<keyword evidence="4" id="KW-0326">Glycosidase</keyword>
<dbReference type="Gene3D" id="1.50.10.10">
    <property type="match status" value="1"/>
</dbReference>
<dbReference type="EMBL" id="UGKR01000003">
    <property type="protein sequence ID" value="STS92489.1"/>
    <property type="molecule type" value="Genomic_DNA"/>
</dbReference>
<dbReference type="EC" id="3.2.1.172" evidence="4"/>
<dbReference type="KEGG" id="kpe:KPK_1306"/>
<name>A0A2N5AJB8_KLEVA</name>
<evidence type="ECO:0000313" key="2">
    <source>
        <dbReference type="EMBL" id="MEC6056205.1"/>
    </source>
</evidence>
<dbReference type="GO" id="GO:0102211">
    <property type="term" value="F:unsaturated rhamnogalacturonyl hydrolase activity"/>
    <property type="evidence" value="ECO:0007669"/>
    <property type="project" value="UniProtKB-EC"/>
</dbReference>
<evidence type="ECO:0000256" key="1">
    <source>
        <dbReference type="ARBA" id="ARBA00022801"/>
    </source>
</evidence>
<dbReference type="Proteomes" id="UP000234473">
    <property type="component" value="Unassembled WGS sequence"/>
</dbReference>
<dbReference type="Pfam" id="PF07470">
    <property type="entry name" value="Glyco_hydro_88"/>
    <property type="match status" value="1"/>
</dbReference>
<comment type="caution">
    <text evidence="3">The sequence shown here is derived from an EMBL/GenBank/DDBJ whole genome shotgun (WGS) entry which is preliminary data.</text>
</comment>
<proteinExistence type="predicted"/>
<reference evidence="2" key="5">
    <citation type="submission" date="2024-01" db="EMBL/GenBank/DDBJ databases">
        <authorList>
            <person name="Macesic N."/>
        </authorList>
    </citation>
    <scope>NUCLEOTIDE SEQUENCE</scope>
    <source>
        <strain evidence="2">CPO071</strain>
    </source>
</reference>
<evidence type="ECO:0000313" key="5">
    <source>
        <dbReference type="Proteomes" id="UP000234473"/>
    </source>
</evidence>
<keyword evidence="1 3" id="KW-0378">Hydrolase</keyword>
<evidence type="ECO:0000313" key="6">
    <source>
        <dbReference type="Proteomes" id="UP000254545"/>
    </source>
</evidence>
<dbReference type="Proteomes" id="UP000254545">
    <property type="component" value="Unassembled WGS sequence"/>
</dbReference>
<dbReference type="InterPro" id="IPR012341">
    <property type="entry name" value="6hp_glycosidase-like_sf"/>
</dbReference>
<dbReference type="EMBL" id="JARTTN020000001">
    <property type="protein sequence ID" value="MEC6056205.1"/>
    <property type="molecule type" value="Genomic_DNA"/>
</dbReference>
<evidence type="ECO:0000313" key="4">
    <source>
        <dbReference type="EMBL" id="STS92489.1"/>
    </source>
</evidence>
<dbReference type="PANTHER" id="PTHR33886">
    <property type="entry name" value="UNSATURATED RHAMNOGALACTURONAN HYDROLASE (EUROFUNG)"/>
    <property type="match status" value="1"/>
</dbReference>
<reference evidence="3 5" key="1">
    <citation type="submission" date="2017-11" db="EMBL/GenBank/DDBJ databases">
        <authorList>
            <person name="Han C.G."/>
        </authorList>
    </citation>
    <scope>NUCLEOTIDE SEQUENCE [LARGE SCALE GENOMIC DNA]</scope>
    <source>
        <strain evidence="3 5">A5</strain>
    </source>
</reference>
<organism evidence="3 5">
    <name type="scientific">Klebsiella variicola</name>
    <dbReference type="NCBI Taxonomy" id="244366"/>
    <lineage>
        <taxon>Bacteria</taxon>
        <taxon>Pseudomonadati</taxon>
        <taxon>Pseudomonadota</taxon>
        <taxon>Gammaproteobacteria</taxon>
        <taxon>Enterobacterales</taxon>
        <taxon>Enterobacteriaceae</taxon>
        <taxon>Klebsiella/Raoultella group</taxon>
        <taxon>Klebsiella</taxon>
        <taxon>Klebsiella pneumoniae complex</taxon>
    </lineage>
</organism>
<dbReference type="EMBL" id="PICB01000304">
    <property type="protein sequence ID" value="PLP46965.1"/>
    <property type="molecule type" value="Genomic_DNA"/>
</dbReference>
<reference evidence="4 6" key="3">
    <citation type="submission" date="2018-06" db="EMBL/GenBank/DDBJ databases">
        <authorList>
            <consortium name="Pathogen Informatics"/>
            <person name="Doyle S."/>
        </authorList>
    </citation>
    <scope>NUCLEOTIDE SEQUENCE [LARGE SCALE GENOMIC DNA]</scope>
    <source>
        <strain evidence="4 6">NCTC9177</strain>
    </source>
</reference>
<accession>A0A2N5AJB8</accession>
<sequence length="365" mass="41945">MSQKSNRPELLQRIETLIDNLTAIHDNSGQYLQRLADGRVIDTKGWEGWEWTHGIGLFGLFRYQQLTGSPRARQLIDDWFSARFAEGTPEKNINTACPFLTLALRYQQEPRSDWRAYLDRWGEAIYRQMPRTDEGCLQHVTYESAHQQQIWDDTLMMAVLPLAILGKMFDKRRWVEEAIYQFLQHLHYLSDRQSGLWYHGWHFAGRHHFAGALWARGNSWITLAIPELLEMLDLDEHDAVYRQLQNTLQIQVAALARCQSDNGLWPTLLNDPDSYLEASATAGFAAGIFKAIRLGYLNAHYLPVAERACQGIIDHISPQGELLQVSFGTAMGHDLDHYRHIPLTAMPYGQAMAMLCLVEALHRTL</sequence>
<dbReference type="InterPro" id="IPR008928">
    <property type="entry name" value="6-hairpin_glycosidase_sf"/>
</dbReference>
<dbReference type="AlphaFoldDB" id="A0A2N5AJB8"/>
<dbReference type="InterPro" id="IPR052043">
    <property type="entry name" value="PolySaccharide_Degr_Enz"/>
</dbReference>
<dbReference type="PANTHER" id="PTHR33886:SF8">
    <property type="entry name" value="UNSATURATED RHAMNOGALACTURONAN HYDROLASE (EUROFUNG)"/>
    <property type="match status" value="1"/>
</dbReference>
<dbReference type="RefSeq" id="WP_012540901.1">
    <property type="nucleotide sequence ID" value="NC_011283.1"/>
</dbReference>
<dbReference type="GO" id="GO:0005975">
    <property type="term" value="P:carbohydrate metabolic process"/>
    <property type="evidence" value="ECO:0007669"/>
    <property type="project" value="InterPro"/>
</dbReference>
<dbReference type="SUPFAM" id="SSF48208">
    <property type="entry name" value="Six-hairpin glycosidases"/>
    <property type="match status" value="1"/>
</dbReference>
<dbReference type="Proteomes" id="UP001176846">
    <property type="component" value="Unassembled WGS sequence"/>
</dbReference>